<dbReference type="AlphaFoldDB" id="A0A1V3FV77"/>
<sequence length="104" mass="10653">MAGQDLTVKARYEADVSSYNSAMQAAARETDKLATAADKTGRSVKGMADQTAQAGTRTGRVFDALRKNSADLETAGTSLAAVGAGALAFSAGTGKLAMDWESAF</sequence>
<dbReference type="Proteomes" id="UP000188597">
    <property type="component" value="Unassembled WGS sequence"/>
</dbReference>
<reference evidence="1 2" key="1">
    <citation type="submission" date="2016-11" db="EMBL/GenBank/DDBJ databases">
        <authorList>
            <person name="Jaros S."/>
            <person name="Januszkiewicz K."/>
            <person name="Wedrychowicz H."/>
        </authorList>
    </citation>
    <scope>NUCLEOTIDE SEQUENCE [LARGE SCALE GENOMIC DNA]</scope>
    <source>
        <strain evidence="1 2">Con a/3</strain>
    </source>
</reference>
<evidence type="ECO:0000313" key="1">
    <source>
        <dbReference type="EMBL" id="OOE05598.1"/>
    </source>
</evidence>
<comment type="caution">
    <text evidence="1">The sequence shown here is derived from an EMBL/GenBank/DDBJ whole genome shotgun (WGS) entry which is preliminary data.</text>
</comment>
<name>A0A1V3FV77_9BACL</name>
<dbReference type="RefSeq" id="WP_139343242.1">
    <property type="nucleotide sequence ID" value="NZ_MQMF01000038.1"/>
</dbReference>
<organism evidence="1 2">
    <name type="scientific">Fictibacillus arsenicus</name>
    <dbReference type="NCBI Taxonomy" id="255247"/>
    <lineage>
        <taxon>Bacteria</taxon>
        <taxon>Bacillati</taxon>
        <taxon>Bacillota</taxon>
        <taxon>Bacilli</taxon>
        <taxon>Bacillales</taxon>
        <taxon>Fictibacillaceae</taxon>
        <taxon>Fictibacillus</taxon>
    </lineage>
</organism>
<evidence type="ECO:0000313" key="2">
    <source>
        <dbReference type="Proteomes" id="UP000188597"/>
    </source>
</evidence>
<dbReference type="EMBL" id="MQMF01000038">
    <property type="protein sequence ID" value="OOE05598.1"/>
    <property type="molecule type" value="Genomic_DNA"/>
</dbReference>
<protein>
    <submittedName>
        <fullName evidence="1">Uncharacterized protein</fullName>
    </submittedName>
</protein>
<feature type="non-terminal residue" evidence="1">
    <location>
        <position position="104"/>
    </location>
</feature>
<gene>
    <name evidence="1" type="ORF">UN64_19960</name>
</gene>
<accession>A0A1V3FV77</accession>
<proteinExistence type="predicted"/>